<dbReference type="InterPro" id="IPR051461">
    <property type="entry name" value="UPF0750_membrane"/>
</dbReference>
<dbReference type="Pfam" id="PF02588">
    <property type="entry name" value="YitT_membrane"/>
    <property type="match status" value="1"/>
</dbReference>
<dbReference type="InterPro" id="IPR015867">
    <property type="entry name" value="N-reg_PII/ATP_PRibTrfase_C"/>
</dbReference>
<dbReference type="RefSeq" id="WP_100314883.1">
    <property type="nucleotide sequence ID" value="NZ_PGFG01000001.1"/>
</dbReference>
<keyword evidence="4 6" id="KW-1133">Transmembrane helix</keyword>
<comment type="caution">
    <text evidence="8">The sequence shown here is derived from an EMBL/GenBank/DDBJ whole genome shotgun (WGS) entry which is preliminary data.</text>
</comment>
<evidence type="ECO:0000256" key="2">
    <source>
        <dbReference type="ARBA" id="ARBA00022475"/>
    </source>
</evidence>
<evidence type="ECO:0000256" key="3">
    <source>
        <dbReference type="ARBA" id="ARBA00022692"/>
    </source>
</evidence>
<dbReference type="GO" id="GO:0005886">
    <property type="term" value="C:plasma membrane"/>
    <property type="evidence" value="ECO:0007669"/>
    <property type="project" value="UniProtKB-SubCell"/>
</dbReference>
<dbReference type="PIRSF" id="PIRSF006483">
    <property type="entry name" value="Membrane_protein_YitT"/>
    <property type="match status" value="1"/>
</dbReference>
<protein>
    <submittedName>
        <fullName evidence="8">Uncharacterized membrane-anchored protein YitT (DUF2179 family)</fullName>
    </submittedName>
</protein>
<evidence type="ECO:0000256" key="6">
    <source>
        <dbReference type="SAM" id="Phobius"/>
    </source>
</evidence>
<dbReference type="Proteomes" id="UP000230000">
    <property type="component" value="Unassembled WGS sequence"/>
</dbReference>
<name>A0A2M9CWX8_9BACT</name>
<keyword evidence="3 6" id="KW-0812">Transmembrane</keyword>
<reference evidence="8 9" key="1">
    <citation type="submission" date="2017-11" db="EMBL/GenBank/DDBJ databases">
        <title>Genomic Encyclopedia of Archaeal and Bacterial Type Strains, Phase II (KMG-II): From Individual Species to Whole Genera.</title>
        <authorList>
            <person name="Goeker M."/>
        </authorList>
    </citation>
    <scope>NUCLEOTIDE SEQUENCE [LARGE SCALE GENOMIC DNA]</scope>
    <source>
        <strain evidence="8 9">DSM 27268</strain>
    </source>
</reference>
<proteinExistence type="predicted"/>
<feature type="transmembrane region" description="Helical" evidence="6">
    <location>
        <begin position="119"/>
        <end position="137"/>
    </location>
</feature>
<evidence type="ECO:0000259" key="7">
    <source>
        <dbReference type="Pfam" id="PF10035"/>
    </source>
</evidence>
<dbReference type="InterPro" id="IPR019264">
    <property type="entry name" value="DUF2179"/>
</dbReference>
<dbReference type="Pfam" id="PF10035">
    <property type="entry name" value="DUF2179"/>
    <property type="match status" value="1"/>
</dbReference>
<evidence type="ECO:0000256" key="4">
    <source>
        <dbReference type="ARBA" id="ARBA00022989"/>
    </source>
</evidence>
<keyword evidence="5 6" id="KW-0472">Membrane</keyword>
<feature type="transmembrane region" description="Helical" evidence="6">
    <location>
        <begin position="21"/>
        <end position="43"/>
    </location>
</feature>
<feature type="transmembrane region" description="Helical" evidence="6">
    <location>
        <begin position="91"/>
        <end position="113"/>
    </location>
</feature>
<accession>A0A2M9CWX8</accession>
<evidence type="ECO:0000256" key="1">
    <source>
        <dbReference type="ARBA" id="ARBA00004651"/>
    </source>
</evidence>
<sequence>MHSQATRIRRFKVRKALWQRIAKEVLYLIAGIFSAGFGLKGFLLPGHFLDGGVTGISLLLRFVTGYPLSLLLVIINIPFVLMGYRQISRTFAIKSILGIIGLAICIELVHFPVVTSDKLLIAVFGGFFIGAGTGLAMRGGGVLDGTEILSVFVSRHTVFTVGDIIAVLNVCIFSVAAFVINVETALYAMLTYLSASKTVDYLVNGIEEYVGVMIISDHSEIIRRVLIHKLGKGITIYKGRKGMTRSGQSTQELDIIYTVVTRLEVQRLNNEILQIDDKAFIVQTPVIDTKGGMIRRRPLH</sequence>
<feature type="domain" description="DUF2179" evidence="7">
    <location>
        <begin position="233"/>
        <end position="291"/>
    </location>
</feature>
<comment type="subcellular location">
    <subcellularLocation>
        <location evidence="1">Cell membrane</location>
        <topology evidence="1">Multi-pass membrane protein</topology>
    </subcellularLocation>
</comment>
<dbReference type="OrthoDB" id="265478at2"/>
<keyword evidence="9" id="KW-1185">Reference proteome</keyword>
<keyword evidence="2" id="KW-1003">Cell membrane</keyword>
<dbReference type="EMBL" id="PGFG01000001">
    <property type="protein sequence ID" value="PJJ76390.1"/>
    <property type="molecule type" value="Genomic_DNA"/>
</dbReference>
<dbReference type="PANTHER" id="PTHR33545">
    <property type="entry name" value="UPF0750 MEMBRANE PROTEIN YITT-RELATED"/>
    <property type="match status" value="1"/>
</dbReference>
<dbReference type="PANTHER" id="PTHR33545:SF3">
    <property type="entry name" value="UPF0750 MEMBRANE PROTEIN YQFU"/>
    <property type="match status" value="1"/>
</dbReference>
<dbReference type="InterPro" id="IPR003740">
    <property type="entry name" value="YitT"/>
</dbReference>
<evidence type="ECO:0000313" key="9">
    <source>
        <dbReference type="Proteomes" id="UP000230000"/>
    </source>
</evidence>
<dbReference type="CDD" id="cd16380">
    <property type="entry name" value="YitT_C"/>
    <property type="match status" value="1"/>
</dbReference>
<feature type="transmembrane region" description="Helical" evidence="6">
    <location>
        <begin position="63"/>
        <end position="84"/>
    </location>
</feature>
<evidence type="ECO:0000313" key="8">
    <source>
        <dbReference type="EMBL" id="PJJ76390.1"/>
    </source>
</evidence>
<dbReference type="AlphaFoldDB" id="A0A2M9CWX8"/>
<dbReference type="Gene3D" id="3.30.70.120">
    <property type="match status" value="1"/>
</dbReference>
<feature type="transmembrane region" description="Helical" evidence="6">
    <location>
        <begin position="158"/>
        <end position="180"/>
    </location>
</feature>
<evidence type="ECO:0000256" key="5">
    <source>
        <dbReference type="ARBA" id="ARBA00023136"/>
    </source>
</evidence>
<gene>
    <name evidence="8" type="ORF">BXY57_2005</name>
</gene>
<organism evidence="8 9">
    <name type="scientific">Thermoflavifilum aggregans</name>
    <dbReference type="NCBI Taxonomy" id="454188"/>
    <lineage>
        <taxon>Bacteria</taxon>
        <taxon>Pseudomonadati</taxon>
        <taxon>Bacteroidota</taxon>
        <taxon>Chitinophagia</taxon>
        <taxon>Chitinophagales</taxon>
        <taxon>Chitinophagaceae</taxon>
        <taxon>Thermoflavifilum</taxon>
    </lineage>
</organism>